<dbReference type="Pfam" id="PF02585">
    <property type="entry name" value="PIG-L"/>
    <property type="match status" value="1"/>
</dbReference>
<dbReference type="EMBL" id="JAHOEL010000023">
    <property type="protein sequence ID" value="MBV3392626.1"/>
    <property type="molecule type" value="Genomic_DNA"/>
</dbReference>
<name>A0AAW4MQV3_9FIRM</name>
<reference evidence="1 4" key="1">
    <citation type="submission" date="2021-06" db="EMBL/GenBank/DDBJ databases">
        <title>Collection of gut derived symbiotic bacterial strains cultured from healthy donors.</title>
        <authorList>
            <person name="Lin H."/>
            <person name="Littmann E."/>
            <person name="Pamer E.G."/>
        </authorList>
    </citation>
    <scope>NUCLEOTIDE SEQUENCE</scope>
    <source>
        <strain evidence="2 4">MSK.21.70</strain>
        <strain evidence="1">MSK.21.82</strain>
    </source>
</reference>
<evidence type="ECO:0000313" key="4">
    <source>
        <dbReference type="Proteomes" id="UP001197492"/>
    </source>
</evidence>
<evidence type="ECO:0000313" key="2">
    <source>
        <dbReference type="EMBL" id="MBV3392626.1"/>
    </source>
</evidence>
<dbReference type="InterPro" id="IPR003737">
    <property type="entry name" value="GlcNAc_PI_deacetylase-related"/>
</dbReference>
<accession>A0AAW4MQV3</accession>
<dbReference type="GO" id="GO:0016811">
    <property type="term" value="F:hydrolase activity, acting on carbon-nitrogen (but not peptide) bonds, in linear amides"/>
    <property type="evidence" value="ECO:0007669"/>
    <property type="project" value="TreeGrafter"/>
</dbReference>
<evidence type="ECO:0000313" key="3">
    <source>
        <dbReference type="Proteomes" id="UP001196408"/>
    </source>
</evidence>
<sequence length="210" mass="24513">MISSLFGSNHTIKHKKMIDGLNLKNIDSVMFVAHPDDETIWGGSHLLKKHYLVVCLTNGNNKVRRKEFMNVMKATGSTGVMFNYPDKTNGQRDNWNKSRKYIKNDVHYILGKKKWKTVVTHNPDGEYGHTHHQMTSYIVSKDSRVDMNQLVHFGRYYKKKNLPHNLNSISQSDLKKKMKLTSMYSSQSKVMDHLGHMLPHENWVKAKDWR</sequence>
<protein>
    <submittedName>
        <fullName evidence="1">PIG-L family deacetylase</fullName>
    </submittedName>
</protein>
<gene>
    <name evidence="1" type="ORF">KSV97_04650</name>
    <name evidence="2" type="ORF">KSW06_05015</name>
</gene>
<organism evidence="1 3">
    <name type="scientific">Catenibacterium mitsuokai</name>
    <dbReference type="NCBI Taxonomy" id="100886"/>
    <lineage>
        <taxon>Bacteria</taxon>
        <taxon>Bacillati</taxon>
        <taxon>Bacillota</taxon>
        <taxon>Erysipelotrichia</taxon>
        <taxon>Erysipelotrichales</taxon>
        <taxon>Coprobacillaceae</taxon>
        <taxon>Catenibacterium</taxon>
    </lineage>
</organism>
<dbReference type="Proteomes" id="UP001197492">
    <property type="component" value="Unassembled WGS sequence"/>
</dbReference>
<dbReference type="Proteomes" id="UP001196408">
    <property type="component" value="Unassembled WGS sequence"/>
</dbReference>
<proteinExistence type="predicted"/>
<dbReference type="PANTHER" id="PTHR12993">
    <property type="entry name" value="N-ACETYLGLUCOSAMINYL-PHOSPHATIDYLINOSITOL DE-N-ACETYLASE-RELATED"/>
    <property type="match status" value="1"/>
</dbReference>
<comment type="caution">
    <text evidence="1">The sequence shown here is derived from an EMBL/GenBank/DDBJ whole genome shotgun (WGS) entry which is preliminary data.</text>
</comment>
<keyword evidence="4" id="KW-1185">Reference proteome</keyword>
<dbReference type="EMBL" id="JAHOEF010000021">
    <property type="protein sequence ID" value="MBV3382533.1"/>
    <property type="molecule type" value="Genomic_DNA"/>
</dbReference>
<evidence type="ECO:0000313" key="1">
    <source>
        <dbReference type="EMBL" id="MBV3382533.1"/>
    </source>
</evidence>
<dbReference type="PANTHER" id="PTHR12993:SF11">
    <property type="entry name" value="N-ACETYLGLUCOSAMINYL-PHOSPHATIDYLINOSITOL DE-N-ACETYLASE"/>
    <property type="match status" value="1"/>
</dbReference>
<dbReference type="AlphaFoldDB" id="A0AAW4MQV3"/>